<keyword evidence="1" id="KW-1133">Transmembrane helix</keyword>
<evidence type="ECO:0000313" key="3">
    <source>
        <dbReference type="Proteomes" id="UP001197974"/>
    </source>
</evidence>
<evidence type="ECO:0000313" key="2">
    <source>
        <dbReference type="EMBL" id="WLR41665.1"/>
    </source>
</evidence>
<proteinExistence type="predicted"/>
<accession>A0ABY9JQJ6</accession>
<sequence length="62" mass="6866">MDRFRNYGLWVALFSLIGLFVNDLIAPARYQEIVDAILAVLVAGGIVNNPSLGRGYKDNLEL</sequence>
<reference evidence="2 3" key="1">
    <citation type="submission" date="2023-06" db="EMBL/GenBank/DDBJ databases">
        <title>Five Gram-positive bacteria isolated from mangrove sediments in Shenzhen, Guangdong, China.</title>
        <authorList>
            <person name="Yu S."/>
            <person name="Zheng W."/>
            <person name="Huang Y."/>
        </authorList>
    </citation>
    <scope>NUCLEOTIDE SEQUENCE [LARGE SCALE GENOMIC DNA]</scope>
    <source>
        <strain evidence="2 3">SaN35-3</strain>
    </source>
</reference>
<dbReference type="Proteomes" id="UP001197974">
    <property type="component" value="Chromosome"/>
</dbReference>
<dbReference type="RefSeq" id="WP_226541526.1">
    <property type="nucleotide sequence ID" value="NZ_CP129013.1"/>
</dbReference>
<organism evidence="2 3">
    <name type="scientific">Bacillus carboniphilus</name>
    <dbReference type="NCBI Taxonomy" id="86663"/>
    <lineage>
        <taxon>Bacteria</taxon>
        <taxon>Bacillati</taxon>
        <taxon>Bacillota</taxon>
        <taxon>Bacilli</taxon>
        <taxon>Bacillales</taxon>
        <taxon>Bacillaceae</taxon>
        <taxon>Bacillus</taxon>
    </lineage>
</organism>
<dbReference type="EMBL" id="CP129013">
    <property type="protein sequence ID" value="WLR41665.1"/>
    <property type="molecule type" value="Genomic_DNA"/>
</dbReference>
<keyword evidence="1" id="KW-0812">Transmembrane</keyword>
<keyword evidence="1" id="KW-0472">Membrane</keyword>
<feature type="transmembrane region" description="Helical" evidence="1">
    <location>
        <begin position="33"/>
        <end position="52"/>
    </location>
</feature>
<feature type="transmembrane region" description="Helical" evidence="1">
    <location>
        <begin position="7"/>
        <end position="27"/>
    </location>
</feature>
<name>A0ABY9JQJ6_9BACI</name>
<keyword evidence="3" id="KW-1185">Reference proteome</keyword>
<protein>
    <submittedName>
        <fullName evidence="2">Holin</fullName>
    </submittedName>
</protein>
<evidence type="ECO:0000256" key="1">
    <source>
        <dbReference type="SAM" id="Phobius"/>
    </source>
</evidence>
<gene>
    <name evidence="2" type="ORF">LC087_12400</name>
</gene>